<dbReference type="Gene3D" id="1.20.120.550">
    <property type="entry name" value="Membrane associated eicosanoid/glutathione metabolism-like domain"/>
    <property type="match status" value="1"/>
</dbReference>
<name>X6N338_RETFI</name>
<dbReference type="Proteomes" id="UP000023152">
    <property type="component" value="Unassembled WGS sequence"/>
</dbReference>
<dbReference type="InterPro" id="IPR001129">
    <property type="entry name" value="Membr-assoc_MAPEG"/>
</dbReference>
<keyword evidence="3 5" id="KW-1133">Transmembrane helix</keyword>
<dbReference type="AlphaFoldDB" id="X6N338"/>
<feature type="transmembrane region" description="Helical" evidence="5">
    <location>
        <begin position="132"/>
        <end position="154"/>
    </location>
</feature>
<sequence length="156" mass="17112">MSLVALKLTEKDNQLKLPVYSAAVVSGLHLLLAVRMSFFRIEHRLRKDDGKLDEDFYSSDAFKVASRTQLNHAEYSGVFVALLLYLQARADKTQNLTTTAKVACLLTTIGSVIFTIGFATVENLSKTNKLKLIGATTRYAGFAALVLSVLQAGLQQ</sequence>
<organism evidence="6 7">
    <name type="scientific">Reticulomyxa filosa</name>
    <dbReference type="NCBI Taxonomy" id="46433"/>
    <lineage>
        <taxon>Eukaryota</taxon>
        <taxon>Sar</taxon>
        <taxon>Rhizaria</taxon>
        <taxon>Retaria</taxon>
        <taxon>Foraminifera</taxon>
        <taxon>Monothalamids</taxon>
        <taxon>Reticulomyxidae</taxon>
        <taxon>Reticulomyxa</taxon>
    </lineage>
</organism>
<evidence type="ECO:0000313" key="7">
    <source>
        <dbReference type="Proteomes" id="UP000023152"/>
    </source>
</evidence>
<evidence type="ECO:0000256" key="4">
    <source>
        <dbReference type="ARBA" id="ARBA00023136"/>
    </source>
</evidence>
<dbReference type="GO" id="GO:0016020">
    <property type="term" value="C:membrane"/>
    <property type="evidence" value="ECO:0007669"/>
    <property type="project" value="UniProtKB-SubCell"/>
</dbReference>
<proteinExistence type="predicted"/>
<reference evidence="6 7" key="1">
    <citation type="journal article" date="2013" name="Curr. Biol.">
        <title>The Genome of the Foraminiferan Reticulomyxa filosa.</title>
        <authorList>
            <person name="Glockner G."/>
            <person name="Hulsmann N."/>
            <person name="Schleicher M."/>
            <person name="Noegel A.A."/>
            <person name="Eichinger L."/>
            <person name="Gallinger C."/>
            <person name="Pawlowski J."/>
            <person name="Sierra R."/>
            <person name="Euteneuer U."/>
            <person name="Pillet L."/>
            <person name="Moustafa A."/>
            <person name="Platzer M."/>
            <person name="Groth M."/>
            <person name="Szafranski K."/>
            <person name="Schliwa M."/>
        </authorList>
    </citation>
    <scope>NUCLEOTIDE SEQUENCE [LARGE SCALE GENOMIC DNA]</scope>
</reference>
<comment type="caution">
    <text evidence="6">The sequence shown here is derived from an EMBL/GenBank/DDBJ whole genome shotgun (WGS) entry which is preliminary data.</text>
</comment>
<comment type="subcellular location">
    <subcellularLocation>
        <location evidence="1">Membrane</location>
    </subcellularLocation>
</comment>
<protein>
    <recommendedName>
        <fullName evidence="8">Transmembrane protein</fullName>
    </recommendedName>
</protein>
<evidence type="ECO:0000256" key="5">
    <source>
        <dbReference type="SAM" id="Phobius"/>
    </source>
</evidence>
<keyword evidence="7" id="KW-1185">Reference proteome</keyword>
<evidence type="ECO:0008006" key="8">
    <source>
        <dbReference type="Google" id="ProtNLM"/>
    </source>
</evidence>
<evidence type="ECO:0000256" key="3">
    <source>
        <dbReference type="ARBA" id="ARBA00022989"/>
    </source>
</evidence>
<gene>
    <name evidence="6" type="ORF">RFI_17054</name>
</gene>
<feature type="transmembrane region" description="Helical" evidence="5">
    <location>
        <begin position="100"/>
        <end position="120"/>
    </location>
</feature>
<accession>X6N338</accession>
<keyword evidence="2 5" id="KW-0812">Transmembrane</keyword>
<evidence type="ECO:0000256" key="2">
    <source>
        <dbReference type="ARBA" id="ARBA00022692"/>
    </source>
</evidence>
<evidence type="ECO:0000256" key="1">
    <source>
        <dbReference type="ARBA" id="ARBA00004370"/>
    </source>
</evidence>
<keyword evidence="4 5" id="KW-0472">Membrane</keyword>
<dbReference type="InterPro" id="IPR023352">
    <property type="entry name" value="MAPEG-like_dom_sf"/>
</dbReference>
<dbReference type="EMBL" id="ASPP01012863">
    <property type="protein sequence ID" value="ETO20164.1"/>
    <property type="molecule type" value="Genomic_DNA"/>
</dbReference>
<dbReference type="Pfam" id="PF01124">
    <property type="entry name" value="MAPEG"/>
    <property type="match status" value="1"/>
</dbReference>
<evidence type="ECO:0000313" key="6">
    <source>
        <dbReference type="EMBL" id="ETO20164.1"/>
    </source>
</evidence>
<feature type="transmembrane region" description="Helical" evidence="5">
    <location>
        <begin position="20"/>
        <end position="38"/>
    </location>
</feature>
<dbReference type="SUPFAM" id="SSF161084">
    <property type="entry name" value="MAPEG domain-like"/>
    <property type="match status" value="1"/>
</dbReference>